<evidence type="ECO:0000256" key="1">
    <source>
        <dbReference type="SAM" id="Phobius"/>
    </source>
</evidence>
<evidence type="ECO:0000313" key="2">
    <source>
        <dbReference type="EMBL" id="RKS55390.1"/>
    </source>
</evidence>
<dbReference type="AlphaFoldDB" id="A0A495PZ62"/>
<feature type="transmembrane region" description="Helical" evidence="1">
    <location>
        <begin position="44"/>
        <end position="68"/>
    </location>
</feature>
<dbReference type="OrthoDB" id="1144182at2"/>
<keyword evidence="1" id="KW-0812">Transmembrane</keyword>
<dbReference type="EMBL" id="RBLG01000001">
    <property type="protein sequence ID" value="RKS55390.1"/>
    <property type="molecule type" value="Genomic_DNA"/>
</dbReference>
<proteinExistence type="predicted"/>
<organism evidence="2 3">
    <name type="scientific">Gillisia mitskevichiae</name>
    <dbReference type="NCBI Taxonomy" id="270921"/>
    <lineage>
        <taxon>Bacteria</taxon>
        <taxon>Pseudomonadati</taxon>
        <taxon>Bacteroidota</taxon>
        <taxon>Flavobacteriia</taxon>
        <taxon>Flavobacteriales</taxon>
        <taxon>Flavobacteriaceae</taxon>
        <taxon>Gillisia</taxon>
    </lineage>
</organism>
<keyword evidence="3" id="KW-1185">Reference proteome</keyword>
<reference evidence="2 3" key="1">
    <citation type="submission" date="2018-10" db="EMBL/GenBank/DDBJ databases">
        <title>Genomic Encyclopedia of Archaeal and Bacterial Type Strains, Phase II (KMG-II): from individual species to whole genera.</title>
        <authorList>
            <person name="Goeker M."/>
        </authorList>
    </citation>
    <scope>NUCLEOTIDE SEQUENCE [LARGE SCALE GENOMIC DNA]</scope>
    <source>
        <strain evidence="2 3">DSM 19839</strain>
    </source>
</reference>
<evidence type="ECO:0000313" key="3">
    <source>
        <dbReference type="Proteomes" id="UP000276282"/>
    </source>
</evidence>
<dbReference type="Pfam" id="PF07332">
    <property type="entry name" value="Phage_holin_3_6"/>
    <property type="match status" value="1"/>
</dbReference>
<accession>A0A495PZ62</accession>
<dbReference type="Proteomes" id="UP000276282">
    <property type="component" value="Unassembled WGS sequence"/>
</dbReference>
<feature type="transmembrane region" description="Helical" evidence="1">
    <location>
        <begin position="74"/>
        <end position="96"/>
    </location>
</feature>
<dbReference type="RefSeq" id="WP_121344214.1">
    <property type="nucleotide sequence ID" value="NZ_RBLG01000001.1"/>
</dbReference>
<sequence length="116" mass="13098">MAFEKLTNSINDLNDNVRDLAKSSTEYYKLDLYKKIIKGVISMVNMMLLGFICLIALFFVSIAVALGISNAIGVPSAGFFIVGAFYLLIFLIIWFFGKKHIEKIILIKSSRTFFND</sequence>
<dbReference type="InterPro" id="IPR009937">
    <property type="entry name" value="Phage_holin_3_6"/>
</dbReference>
<comment type="caution">
    <text evidence="2">The sequence shown here is derived from an EMBL/GenBank/DDBJ whole genome shotgun (WGS) entry which is preliminary data.</text>
</comment>
<name>A0A495PZ62_9FLAO</name>
<gene>
    <name evidence="2" type="ORF">BC962_0352</name>
</gene>
<keyword evidence="1" id="KW-1133">Transmembrane helix</keyword>
<keyword evidence="1" id="KW-0472">Membrane</keyword>
<protein>
    <submittedName>
        <fullName evidence="2">Putative superfamily III holin-X</fullName>
    </submittedName>
</protein>